<sequence length="101" mass="11251">MNRTNPPPLSFPQRIENRKLPGREGNAAMVAETVTDEVRVQEDTQTEGACTSWEERHQSLKAGGKILTFNPLAPDSPQCHGPSCSQGLAKAWRCKHFRRPP</sequence>
<evidence type="ECO:0000256" key="4">
    <source>
        <dbReference type="SAM" id="MobiDB-lite"/>
    </source>
</evidence>
<dbReference type="PANTHER" id="PTHR10934">
    <property type="entry name" value="60S RIBOSOMAL PROTEIN L18"/>
    <property type="match status" value="1"/>
</dbReference>
<name>A0AA40I9E4_CNENI</name>
<dbReference type="GO" id="GO:0006412">
    <property type="term" value="P:translation"/>
    <property type="evidence" value="ECO:0007669"/>
    <property type="project" value="InterPro"/>
</dbReference>
<dbReference type="AlphaFoldDB" id="A0AA40I9E4"/>
<evidence type="ECO:0000259" key="5">
    <source>
        <dbReference type="Pfam" id="PF17135"/>
    </source>
</evidence>
<dbReference type="Gene3D" id="3.100.10.10">
    <property type="match status" value="1"/>
</dbReference>
<feature type="domain" description="Large ribosomal subunit protein uL15/eL18" evidence="5">
    <location>
        <begin position="1"/>
        <end position="97"/>
    </location>
</feature>
<dbReference type="Proteomes" id="UP001177744">
    <property type="component" value="Unassembled WGS sequence"/>
</dbReference>
<dbReference type="EMBL" id="JAULJE010000002">
    <property type="protein sequence ID" value="KAK1345453.1"/>
    <property type="molecule type" value="Genomic_DNA"/>
</dbReference>
<dbReference type="GO" id="GO:0022625">
    <property type="term" value="C:cytosolic large ribosomal subunit"/>
    <property type="evidence" value="ECO:0007669"/>
    <property type="project" value="TreeGrafter"/>
</dbReference>
<feature type="region of interest" description="Disordered" evidence="4">
    <location>
        <begin position="1"/>
        <end position="24"/>
    </location>
</feature>
<protein>
    <recommendedName>
        <fullName evidence="5">Large ribosomal subunit protein uL15/eL18 domain-containing protein</fullName>
    </recommendedName>
</protein>
<comment type="caution">
    <text evidence="6">The sequence shown here is derived from an EMBL/GenBank/DDBJ whole genome shotgun (WGS) entry which is preliminary data.</text>
</comment>
<dbReference type="InterPro" id="IPR000039">
    <property type="entry name" value="Ribosomal_eL18"/>
</dbReference>
<gene>
    <name evidence="6" type="ORF">QTO34_007910</name>
</gene>
<dbReference type="GO" id="GO:0003723">
    <property type="term" value="F:RNA binding"/>
    <property type="evidence" value="ECO:0007669"/>
    <property type="project" value="TreeGrafter"/>
</dbReference>
<evidence type="ECO:0000313" key="7">
    <source>
        <dbReference type="Proteomes" id="UP001177744"/>
    </source>
</evidence>
<evidence type="ECO:0000256" key="3">
    <source>
        <dbReference type="ARBA" id="ARBA00023274"/>
    </source>
</evidence>
<dbReference type="GO" id="GO:0003735">
    <property type="term" value="F:structural constituent of ribosome"/>
    <property type="evidence" value="ECO:0007669"/>
    <property type="project" value="InterPro"/>
</dbReference>
<keyword evidence="7" id="KW-1185">Reference proteome</keyword>
<accession>A0AA40I9E4</accession>
<comment type="subunit">
    <text evidence="1">Component of the large ribosomal subunit.</text>
</comment>
<evidence type="ECO:0000256" key="2">
    <source>
        <dbReference type="ARBA" id="ARBA00022980"/>
    </source>
</evidence>
<evidence type="ECO:0000256" key="1">
    <source>
        <dbReference type="ARBA" id="ARBA00011133"/>
    </source>
</evidence>
<dbReference type="Pfam" id="PF17135">
    <property type="entry name" value="Ribosomal_L18"/>
    <property type="match status" value="1"/>
</dbReference>
<reference evidence="6" key="1">
    <citation type="submission" date="2023-06" db="EMBL/GenBank/DDBJ databases">
        <title>Reference genome for the Northern bat (Eptesicus nilssonii), a most northern bat species.</title>
        <authorList>
            <person name="Laine V.N."/>
            <person name="Pulliainen A.T."/>
            <person name="Lilley T.M."/>
        </authorList>
    </citation>
    <scope>NUCLEOTIDE SEQUENCE</scope>
    <source>
        <strain evidence="6">BLF_Eptnil</strain>
        <tissue evidence="6">Kidney</tissue>
    </source>
</reference>
<keyword evidence="3" id="KW-0687">Ribonucleoprotein</keyword>
<dbReference type="PANTHER" id="PTHR10934:SF2">
    <property type="entry name" value="LARGE RIBOSOMAL SUBUNIT PROTEIN EL18"/>
    <property type="match status" value="1"/>
</dbReference>
<keyword evidence="2" id="KW-0689">Ribosomal protein</keyword>
<proteinExistence type="predicted"/>
<feature type="compositionally biased region" description="Pro residues" evidence="4">
    <location>
        <begin position="1"/>
        <end position="10"/>
    </location>
</feature>
<evidence type="ECO:0000313" key="6">
    <source>
        <dbReference type="EMBL" id="KAK1345453.1"/>
    </source>
</evidence>
<dbReference type="InterPro" id="IPR021131">
    <property type="entry name" value="Ribosomal_uL15/eL18"/>
</dbReference>
<organism evidence="6 7">
    <name type="scientific">Cnephaeus nilssonii</name>
    <name type="common">Northern bat</name>
    <name type="synonym">Eptesicus nilssonii</name>
    <dbReference type="NCBI Taxonomy" id="3371016"/>
    <lineage>
        <taxon>Eukaryota</taxon>
        <taxon>Metazoa</taxon>
        <taxon>Chordata</taxon>
        <taxon>Craniata</taxon>
        <taxon>Vertebrata</taxon>
        <taxon>Euteleostomi</taxon>
        <taxon>Mammalia</taxon>
        <taxon>Eutheria</taxon>
        <taxon>Laurasiatheria</taxon>
        <taxon>Chiroptera</taxon>
        <taxon>Yangochiroptera</taxon>
        <taxon>Vespertilionidae</taxon>
        <taxon>Cnephaeus</taxon>
    </lineage>
</organism>